<feature type="domain" description="DUF7088" evidence="3">
    <location>
        <begin position="44"/>
        <end position="112"/>
    </location>
</feature>
<dbReference type="InterPro" id="IPR029062">
    <property type="entry name" value="Class_I_gatase-like"/>
</dbReference>
<gene>
    <name evidence="4" type="ORF">A2637_05310</name>
</gene>
<feature type="transmembrane region" description="Helical" evidence="1">
    <location>
        <begin position="12"/>
        <end position="33"/>
    </location>
</feature>
<evidence type="ECO:0000313" key="5">
    <source>
        <dbReference type="Proteomes" id="UP000179360"/>
    </source>
</evidence>
<keyword evidence="1" id="KW-0812">Transmembrane</keyword>
<evidence type="ECO:0000256" key="1">
    <source>
        <dbReference type="SAM" id="Phobius"/>
    </source>
</evidence>
<dbReference type="Pfam" id="PF09822">
    <property type="entry name" value="ABC_transp_aux"/>
    <property type="match status" value="1"/>
</dbReference>
<evidence type="ECO:0000313" key="4">
    <source>
        <dbReference type="EMBL" id="OGI45150.1"/>
    </source>
</evidence>
<evidence type="ECO:0000259" key="2">
    <source>
        <dbReference type="Pfam" id="PF09822"/>
    </source>
</evidence>
<dbReference type="EMBL" id="MFSY01000093">
    <property type="protein sequence ID" value="OGI45150.1"/>
    <property type="molecule type" value="Genomic_DNA"/>
</dbReference>
<dbReference type="STRING" id="1817764.A2637_05310"/>
<dbReference type="InterPro" id="IPR019196">
    <property type="entry name" value="ABC_transp_unknown"/>
</dbReference>
<dbReference type="SUPFAM" id="SSF52317">
    <property type="entry name" value="Class I glutamine amidotransferase-like"/>
    <property type="match status" value="1"/>
</dbReference>
<feature type="domain" description="ABC-type uncharacterised transport system" evidence="2">
    <location>
        <begin position="157"/>
        <end position="396"/>
    </location>
</feature>
<keyword evidence="1" id="KW-1133">Transmembrane helix</keyword>
<organism evidence="4 5">
    <name type="scientific">Candidatus Muproteobacteria bacterium RIFCSPHIGHO2_01_FULL_65_16</name>
    <dbReference type="NCBI Taxonomy" id="1817764"/>
    <lineage>
        <taxon>Bacteria</taxon>
        <taxon>Pseudomonadati</taxon>
        <taxon>Pseudomonadota</taxon>
        <taxon>Candidatus Muproteobacteria</taxon>
    </lineage>
</organism>
<dbReference type="Pfam" id="PF23357">
    <property type="entry name" value="DUF7088"/>
    <property type="match status" value="1"/>
</dbReference>
<accession>A0A1F6TJ41</accession>
<sequence>MRRARQTKWPLRLAHISFVPLLLAVAGLLLWLAQEYHLRFDMTQNSRHSLSPASIAALERLPGPLTVTAFASRRGDTRRVIGELVARYQRHKPDLRLEYVDPDASPERARAQGVRYDGELLLEYGAMRENLSPDRLNEATLAQALTRLGHRGERWLVFLSSHGERSPDRQANFDLSTWAAELRRRGFKTRTLALAEHPQIPRNTSALVIAGPRVALLPGEVGKIENFVTAGGNLLWLADPGPLQGLEPLAEMLGIEFLPGVVVDPVSQEITGNPAAVVVARYAAHPLVADFGAATLFPHAAGISLGATENQRGRRPDADWRTDVLFDTPASSWAETESLQGKIQFDKGKDIRGPLNLGVSLTRAHEGGVGANRRQQRVVVIGDGDFLSNTFLGNGGNLELGLSLANWLSQDDAYVGVPVHTVRDRRLDLSRREQIGIAVLFLIALPLLLVGNGVFIWLRRRKR</sequence>
<name>A0A1F6TJ41_9PROT</name>
<feature type="transmembrane region" description="Helical" evidence="1">
    <location>
        <begin position="435"/>
        <end position="458"/>
    </location>
</feature>
<reference evidence="4 5" key="1">
    <citation type="journal article" date="2016" name="Nat. Commun.">
        <title>Thousands of microbial genomes shed light on interconnected biogeochemical processes in an aquifer system.</title>
        <authorList>
            <person name="Anantharaman K."/>
            <person name="Brown C.T."/>
            <person name="Hug L.A."/>
            <person name="Sharon I."/>
            <person name="Castelle C.J."/>
            <person name="Probst A.J."/>
            <person name="Thomas B.C."/>
            <person name="Singh A."/>
            <person name="Wilkins M.J."/>
            <person name="Karaoz U."/>
            <person name="Brodie E.L."/>
            <person name="Williams K.H."/>
            <person name="Hubbard S.S."/>
            <person name="Banfield J.F."/>
        </authorList>
    </citation>
    <scope>NUCLEOTIDE SEQUENCE [LARGE SCALE GENOMIC DNA]</scope>
</reference>
<evidence type="ECO:0000259" key="3">
    <source>
        <dbReference type="Pfam" id="PF23357"/>
    </source>
</evidence>
<dbReference type="Proteomes" id="UP000179360">
    <property type="component" value="Unassembled WGS sequence"/>
</dbReference>
<protein>
    <submittedName>
        <fullName evidence="4">Uncharacterized protein</fullName>
    </submittedName>
</protein>
<dbReference type="InterPro" id="IPR055396">
    <property type="entry name" value="DUF7088"/>
</dbReference>
<keyword evidence="1" id="KW-0472">Membrane</keyword>
<comment type="caution">
    <text evidence="4">The sequence shown here is derived from an EMBL/GenBank/DDBJ whole genome shotgun (WGS) entry which is preliminary data.</text>
</comment>
<dbReference type="AlphaFoldDB" id="A0A1F6TJ41"/>
<proteinExistence type="predicted"/>